<dbReference type="InterPro" id="IPR048482">
    <property type="entry name" value="GH141_ins"/>
</dbReference>
<dbReference type="Gene3D" id="2.160.20.10">
    <property type="entry name" value="Single-stranded right-handed beta-helix, Pectin lyase-like"/>
    <property type="match status" value="2"/>
</dbReference>
<comment type="caution">
    <text evidence="3">The sequence shown here is derived from an EMBL/GenBank/DDBJ whole genome shotgun (WGS) entry which is preliminary data.</text>
</comment>
<sequence length="747" mass="78494">MALRRPEPPAGGNVNSAIALALVLSLTPATAPGPKIYHASPTGRSAACSQINPCSLETARDKVRQAVAGGMDRDVEVRLAGGRYAMAGPLVLDQRDSGLEGHTVTWTAEPGARPVLSGGVRLTGWRRQGRFQVAPVPDGISPRQLFVGGVRAIRARGESCPASVCDATRTGMTGAIGSGVAGWSDPAGAEAVIKVRWRNYRCRIDRVDGDTMTFVQPCWANSASGTGRTGPAWDSTTVDSTRYGKVSFFENAVELLDQPGEFVYDRTARTVTYLPRPGESLDDVVAPATETLLRVEGASRVRFAGLRFEHAAYRQPDTGEGYAGTQAGLTLTGATGPEDHAGRYYTKPAAAVVVRGGSGVTIADAAFAHLGGAGVIFESGTKDSSVTGSTFTDLSSGAVYVGDTEPNPPAGLRGERNTVARNSISWIGREFTDAAGIWAGYETGLRVDHNTLEKLPYSGISVGWGWNQPVAQSPDMRDNQITGNRIVDAMMVAEDQHDGGAIYTQGPQPGTVISGNYLNRSAYGNTERDGNGVYLDEQSSHIRVEGNVITRVGYKWISNWAGYGIDNLATGNWTDTTAPDLSGRGSQQVDNFTALERLPEAALEVAAAAGARPGAVEQLEPDLARAGSASQSATDGVAAAANALDGSTVTDSRTTSAAGSWWQVDLEEVRKVGTVEIWNDAAMTTADVQVLVSSTPDFAQAVTVSLPGKALRPSLVTTNATGRYIRIQRVGTGRIGLASVAAYEGVS</sequence>
<dbReference type="SMART" id="SM00710">
    <property type="entry name" value="PbH1"/>
    <property type="match status" value="7"/>
</dbReference>
<dbReference type="SUPFAM" id="SSF51126">
    <property type="entry name" value="Pectin lyase-like"/>
    <property type="match status" value="1"/>
</dbReference>
<name>A0A5S4GZH3_9ACTN</name>
<keyword evidence="4" id="KW-1185">Reference proteome</keyword>
<dbReference type="PANTHER" id="PTHR36453:SF1">
    <property type="entry name" value="RIGHT HANDED BETA HELIX DOMAIN-CONTAINING PROTEIN"/>
    <property type="match status" value="1"/>
</dbReference>
<protein>
    <submittedName>
        <fullName evidence="3">Right-handed parallel beta-helix repeat-containing protein</fullName>
    </submittedName>
</protein>
<dbReference type="Pfam" id="PF22633">
    <property type="entry name" value="F5_F8_type_C_2"/>
    <property type="match status" value="1"/>
</dbReference>
<reference evidence="3 4" key="1">
    <citation type="submission" date="2019-05" db="EMBL/GenBank/DDBJ databases">
        <title>Draft genome sequence of Nonomuraea zeae DSM 100528.</title>
        <authorList>
            <person name="Saricaoglu S."/>
            <person name="Isik K."/>
        </authorList>
    </citation>
    <scope>NUCLEOTIDE SEQUENCE [LARGE SCALE GENOMIC DNA]</scope>
    <source>
        <strain evidence="3 4">DSM 100528</strain>
    </source>
</reference>
<evidence type="ECO:0000259" key="1">
    <source>
        <dbReference type="Pfam" id="PF13229"/>
    </source>
</evidence>
<dbReference type="InterPro" id="IPR008979">
    <property type="entry name" value="Galactose-bd-like_sf"/>
</dbReference>
<evidence type="ECO:0000259" key="2">
    <source>
        <dbReference type="Pfam" id="PF21231"/>
    </source>
</evidence>
<dbReference type="Pfam" id="PF13229">
    <property type="entry name" value="Beta_helix"/>
    <property type="match status" value="1"/>
</dbReference>
<dbReference type="OrthoDB" id="227157at2"/>
<organism evidence="3 4">
    <name type="scientific">Nonomuraea zeae</name>
    <dbReference type="NCBI Taxonomy" id="1642303"/>
    <lineage>
        <taxon>Bacteria</taxon>
        <taxon>Bacillati</taxon>
        <taxon>Actinomycetota</taxon>
        <taxon>Actinomycetes</taxon>
        <taxon>Streptosporangiales</taxon>
        <taxon>Streptosporangiaceae</taxon>
        <taxon>Nonomuraea</taxon>
    </lineage>
</organism>
<feature type="domain" description="GH141-like insertion" evidence="2">
    <location>
        <begin position="140"/>
        <end position="276"/>
    </location>
</feature>
<evidence type="ECO:0000313" key="4">
    <source>
        <dbReference type="Proteomes" id="UP000306628"/>
    </source>
</evidence>
<dbReference type="InterPro" id="IPR006626">
    <property type="entry name" value="PbH1"/>
</dbReference>
<gene>
    <name evidence="3" type="ORF">ETD85_05275</name>
</gene>
<dbReference type="EMBL" id="VCKX01000010">
    <property type="protein sequence ID" value="TMR38306.1"/>
    <property type="molecule type" value="Genomic_DNA"/>
</dbReference>
<dbReference type="Proteomes" id="UP000306628">
    <property type="component" value="Unassembled WGS sequence"/>
</dbReference>
<dbReference type="InterPro" id="IPR011050">
    <property type="entry name" value="Pectin_lyase_fold/virulence"/>
</dbReference>
<feature type="domain" description="Right handed beta helix" evidence="1">
    <location>
        <begin position="351"/>
        <end position="549"/>
    </location>
</feature>
<dbReference type="Gene3D" id="2.60.120.260">
    <property type="entry name" value="Galactose-binding domain-like"/>
    <property type="match status" value="1"/>
</dbReference>
<dbReference type="SUPFAM" id="SSF49785">
    <property type="entry name" value="Galactose-binding domain-like"/>
    <property type="match status" value="1"/>
</dbReference>
<dbReference type="AlphaFoldDB" id="A0A5S4GZH3"/>
<accession>A0A5S4GZH3</accession>
<dbReference type="InterPro" id="IPR012334">
    <property type="entry name" value="Pectin_lyas_fold"/>
</dbReference>
<proteinExistence type="predicted"/>
<dbReference type="PANTHER" id="PTHR36453">
    <property type="entry name" value="SECRETED PROTEIN-RELATED"/>
    <property type="match status" value="1"/>
</dbReference>
<evidence type="ECO:0000313" key="3">
    <source>
        <dbReference type="EMBL" id="TMR38306.1"/>
    </source>
</evidence>
<dbReference type="InterPro" id="IPR039448">
    <property type="entry name" value="Beta_helix"/>
</dbReference>
<dbReference type="Pfam" id="PF21231">
    <property type="entry name" value="GH141_M"/>
    <property type="match status" value="1"/>
</dbReference>